<sequence length="104" mass="10524">MSGLRLVWQSLALVAPASAAPPGNIPDAGKRLVRATTGWQSMALVAPVSAAPPGNIPDAAQTPYPGYDWLAINGFGSPGKRSATGEYPGCSANALSGLRLAGNH</sequence>
<name>A0A9P3T6P1_KLUIN</name>
<proteinExistence type="predicted"/>
<gene>
    <name evidence="2" type="ORF">I8531_001504</name>
</gene>
<keyword evidence="1" id="KW-0732">Signal</keyword>
<evidence type="ECO:0000313" key="3">
    <source>
        <dbReference type="Proteomes" id="UP000867740"/>
    </source>
</evidence>
<accession>A0A9P3T6P1</accession>
<comment type="caution">
    <text evidence="2">The sequence shown here is derived from an EMBL/GenBank/DDBJ whole genome shotgun (WGS) entry which is preliminary data.</text>
</comment>
<dbReference type="Proteomes" id="UP000867740">
    <property type="component" value="Unassembled WGS sequence"/>
</dbReference>
<dbReference type="AlphaFoldDB" id="A0A9P3T6P1"/>
<organism evidence="2 3">
    <name type="scientific">Kluyvera intermedia</name>
    <name type="common">Enterobacter intermedius</name>
    <dbReference type="NCBI Taxonomy" id="61648"/>
    <lineage>
        <taxon>Bacteria</taxon>
        <taxon>Pseudomonadati</taxon>
        <taxon>Pseudomonadota</taxon>
        <taxon>Gammaproteobacteria</taxon>
        <taxon>Enterobacterales</taxon>
        <taxon>Enterobacteriaceae</taxon>
        <taxon>Kluyvera</taxon>
    </lineage>
</organism>
<reference evidence="2" key="1">
    <citation type="journal article" date="2018" name="Genome Biol.">
        <title>SKESA: strategic k-mer extension for scrupulous assemblies.</title>
        <authorList>
            <person name="Souvorov A."/>
            <person name="Agarwala R."/>
            <person name="Lipman D.J."/>
        </authorList>
    </citation>
    <scope>NUCLEOTIDE SEQUENCE</scope>
    <source>
        <strain evidence="2">CAVp300</strain>
    </source>
</reference>
<evidence type="ECO:0000256" key="1">
    <source>
        <dbReference type="SAM" id="SignalP"/>
    </source>
</evidence>
<evidence type="ECO:0000313" key="2">
    <source>
        <dbReference type="EMBL" id="HAT3581224.1"/>
    </source>
</evidence>
<feature type="chain" id="PRO_5040376812" evidence="1">
    <location>
        <begin position="20"/>
        <end position="104"/>
    </location>
</feature>
<reference evidence="2" key="2">
    <citation type="submission" date="2020-10" db="EMBL/GenBank/DDBJ databases">
        <authorList>
            <consortium name="NCBI Pathogen Detection Project"/>
        </authorList>
    </citation>
    <scope>NUCLEOTIDE SEQUENCE</scope>
    <source>
        <strain evidence="2">CAVp300</strain>
    </source>
</reference>
<feature type="signal peptide" evidence="1">
    <location>
        <begin position="1"/>
        <end position="19"/>
    </location>
</feature>
<protein>
    <submittedName>
        <fullName evidence="2">Uncharacterized protein</fullName>
    </submittedName>
</protein>
<dbReference type="EMBL" id="DACSUM010000009">
    <property type="protein sequence ID" value="HAT3581224.1"/>
    <property type="molecule type" value="Genomic_DNA"/>
</dbReference>
<dbReference type="RefSeq" id="WP_139153732.1">
    <property type="nucleotide sequence ID" value="NZ_CABMNU010000005.1"/>
</dbReference>